<dbReference type="Pfam" id="PF22725">
    <property type="entry name" value="GFO_IDH_MocA_C3"/>
    <property type="match status" value="1"/>
</dbReference>
<name>A0A1G9MVJ3_9SPHI</name>
<proteinExistence type="predicted"/>
<dbReference type="SUPFAM" id="SSF55347">
    <property type="entry name" value="Glyceraldehyde-3-phosphate dehydrogenase-like, C-terminal domain"/>
    <property type="match status" value="1"/>
</dbReference>
<organism evidence="3 4">
    <name type="scientific">Daejeonella rubra</name>
    <dbReference type="NCBI Taxonomy" id="990371"/>
    <lineage>
        <taxon>Bacteria</taxon>
        <taxon>Pseudomonadati</taxon>
        <taxon>Bacteroidota</taxon>
        <taxon>Sphingobacteriia</taxon>
        <taxon>Sphingobacteriales</taxon>
        <taxon>Sphingobacteriaceae</taxon>
        <taxon>Daejeonella</taxon>
    </lineage>
</organism>
<dbReference type="AlphaFoldDB" id="A0A1G9MVJ3"/>
<dbReference type="EMBL" id="FNHH01000002">
    <property type="protein sequence ID" value="SDL77655.1"/>
    <property type="molecule type" value="Genomic_DNA"/>
</dbReference>
<evidence type="ECO:0000313" key="4">
    <source>
        <dbReference type="Proteomes" id="UP000199226"/>
    </source>
</evidence>
<evidence type="ECO:0000313" key="3">
    <source>
        <dbReference type="EMBL" id="SDL77655.1"/>
    </source>
</evidence>
<feature type="domain" description="GFO/IDH/MocA-like oxidoreductase" evidence="2">
    <location>
        <begin position="132"/>
        <end position="254"/>
    </location>
</feature>
<evidence type="ECO:0000259" key="1">
    <source>
        <dbReference type="Pfam" id="PF01408"/>
    </source>
</evidence>
<dbReference type="PANTHER" id="PTHR43249:SF1">
    <property type="entry name" value="D-GLUCOSIDE 3-DEHYDROGENASE"/>
    <property type="match status" value="1"/>
</dbReference>
<dbReference type="PANTHER" id="PTHR43249">
    <property type="entry name" value="UDP-N-ACETYL-2-AMINO-2-DEOXY-D-GLUCURONATE OXIDASE"/>
    <property type="match status" value="1"/>
</dbReference>
<keyword evidence="4" id="KW-1185">Reference proteome</keyword>
<dbReference type="OrthoDB" id="9795543at2"/>
<evidence type="ECO:0000259" key="2">
    <source>
        <dbReference type="Pfam" id="PF22725"/>
    </source>
</evidence>
<sequence>MEKIIWGIIGCGNVTEVKSGPAFNKVPNSFLAAVMRRDKVKAEDYANRHQVKKWYSDAESLIQDPEINAIYIATPPDSHEAYTLAAFKAGKPVYVEKPMALNSIEAQRMQEAAVKYSCKLSVAHYRRAQPRFLEIKRIIDEQILGKISSVDMKMALAPTPGLAETWRVNPAISGGGLFHDLAPHQLDLMLYFFSEPVSIYGNSLNKSKSYHADDYVSAEIIFRNNILYKGVWDFDVSKDKEEDICEIKGENGVLRFGVFSDLCELSLNGETKSLTFEHLPHVQQPMIEQVVNYFLDKGPNPCSGTDALIVMKMMDKIVGKLQ</sequence>
<dbReference type="InterPro" id="IPR052515">
    <property type="entry name" value="Gfo/Idh/MocA_Oxidoreductase"/>
</dbReference>
<gene>
    <name evidence="3" type="ORF">SAMN05421813_102112</name>
</gene>
<dbReference type="SUPFAM" id="SSF51735">
    <property type="entry name" value="NAD(P)-binding Rossmann-fold domains"/>
    <property type="match status" value="1"/>
</dbReference>
<accession>A0A1G9MVJ3</accession>
<dbReference type="Gene3D" id="3.40.50.720">
    <property type="entry name" value="NAD(P)-binding Rossmann-like Domain"/>
    <property type="match status" value="1"/>
</dbReference>
<protein>
    <submittedName>
        <fullName evidence="3">Predicted dehydrogenase</fullName>
    </submittedName>
</protein>
<dbReference type="Gene3D" id="3.30.360.10">
    <property type="entry name" value="Dihydrodipicolinate Reductase, domain 2"/>
    <property type="match status" value="1"/>
</dbReference>
<dbReference type="InterPro" id="IPR055170">
    <property type="entry name" value="GFO_IDH_MocA-like_dom"/>
</dbReference>
<dbReference type="Proteomes" id="UP000199226">
    <property type="component" value="Unassembled WGS sequence"/>
</dbReference>
<feature type="domain" description="Gfo/Idh/MocA-like oxidoreductase N-terminal" evidence="1">
    <location>
        <begin position="6"/>
        <end position="124"/>
    </location>
</feature>
<dbReference type="GO" id="GO:0000166">
    <property type="term" value="F:nucleotide binding"/>
    <property type="evidence" value="ECO:0007669"/>
    <property type="project" value="InterPro"/>
</dbReference>
<dbReference type="InterPro" id="IPR000683">
    <property type="entry name" value="Gfo/Idh/MocA-like_OxRdtase_N"/>
</dbReference>
<dbReference type="Pfam" id="PF01408">
    <property type="entry name" value="GFO_IDH_MocA"/>
    <property type="match status" value="1"/>
</dbReference>
<reference evidence="4" key="1">
    <citation type="submission" date="2016-10" db="EMBL/GenBank/DDBJ databases">
        <authorList>
            <person name="Varghese N."/>
            <person name="Submissions S."/>
        </authorList>
    </citation>
    <scope>NUCLEOTIDE SEQUENCE [LARGE SCALE GENOMIC DNA]</scope>
    <source>
        <strain evidence="4">DSM 24536</strain>
    </source>
</reference>
<dbReference type="RefSeq" id="WP_090698795.1">
    <property type="nucleotide sequence ID" value="NZ_FNHH01000002.1"/>
</dbReference>
<dbReference type="STRING" id="990371.SAMN05421813_102112"/>
<dbReference type="InterPro" id="IPR036291">
    <property type="entry name" value="NAD(P)-bd_dom_sf"/>
</dbReference>